<organism evidence="1 2">
    <name type="scientific">Eleusine coracana subsp. coracana</name>
    <dbReference type="NCBI Taxonomy" id="191504"/>
    <lineage>
        <taxon>Eukaryota</taxon>
        <taxon>Viridiplantae</taxon>
        <taxon>Streptophyta</taxon>
        <taxon>Embryophyta</taxon>
        <taxon>Tracheophyta</taxon>
        <taxon>Spermatophyta</taxon>
        <taxon>Magnoliopsida</taxon>
        <taxon>Liliopsida</taxon>
        <taxon>Poales</taxon>
        <taxon>Poaceae</taxon>
        <taxon>PACMAD clade</taxon>
        <taxon>Chloridoideae</taxon>
        <taxon>Cynodonteae</taxon>
        <taxon>Eleusininae</taxon>
        <taxon>Eleusine</taxon>
    </lineage>
</organism>
<dbReference type="EMBL" id="BQKI01000013">
    <property type="protein sequence ID" value="GJN07217.1"/>
    <property type="molecule type" value="Genomic_DNA"/>
</dbReference>
<reference evidence="1" key="2">
    <citation type="submission" date="2021-12" db="EMBL/GenBank/DDBJ databases">
        <title>Resequencing data analysis of finger millet.</title>
        <authorList>
            <person name="Hatakeyama M."/>
            <person name="Aluri S."/>
            <person name="Balachadran M.T."/>
            <person name="Sivarajan S.R."/>
            <person name="Poveda L."/>
            <person name="Shimizu-Inatsugi R."/>
            <person name="Schlapbach R."/>
            <person name="Sreeman S.M."/>
            <person name="Shimizu K.K."/>
        </authorList>
    </citation>
    <scope>NUCLEOTIDE SEQUENCE</scope>
</reference>
<dbReference type="AlphaFoldDB" id="A0AAV5D9L0"/>
<evidence type="ECO:0000313" key="2">
    <source>
        <dbReference type="Proteomes" id="UP001054889"/>
    </source>
</evidence>
<reference evidence="1" key="1">
    <citation type="journal article" date="2018" name="DNA Res.">
        <title>Multiple hybrid de novo genome assembly of finger millet, an orphan allotetraploid crop.</title>
        <authorList>
            <person name="Hatakeyama M."/>
            <person name="Aluri S."/>
            <person name="Balachadran M.T."/>
            <person name="Sivarajan S.R."/>
            <person name="Patrignani A."/>
            <person name="Gruter S."/>
            <person name="Poveda L."/>
            <person name="Shimizu-Inatsugi R."/>
            <person name="Baeten J."/>
            <person name="Francoijs K.J."/>
            <person name="Nataraja K.N."/>
            <person name="Reddy Y.A.N."/>
            <person name="Phadnis S."/>
            <person name="Ravikumar R.L."/>
            <person name="Schlapbach R."/>
            <person name="Sreeman S.M."/>
            <person name="Shimizu K.K."/>
        </authorList>
    </citation>
    <scope>NUCLEOTIDE SEQUENCE</scope>
</reference>
<proteinExistence type="predicted"/>
<comment type="caution">
    <text evidence="1">The sequence shown here is derived from an EMBL/GenBank/DDBJ whole genome shotgun (WGS) entry which is preliminary data.</text>
</comment>
<keyword evidence="2" id="KW-1185">Reference proteome</keyword>
<evidence type="ECO:0000313" key="1">
    <source>
        <dbReference type="EMBL" id="GJN07217.1"/>
    </source>
</evidence>
<sequence length="75" mass="8242">MRFPSLLAHASSPFSLSLHASDEPTRRRSPPLLARRRCSPPLLAHRRCSPCLRARADVTPLSLLSSRTNAALPLS</sequence>
<gene>
    <name evidence="1" type="primary">ga25030</name>
    <name evidence="1" type="ORF">PR202_ga25030</name>
</gene>
<accession>A0AAV5D9L0</accession>
<name>A0AAV5D9L0_ELECO</name>
<protein>
    <submittedName>
        <fullName evidence="1">Uncharacterized protein</fullName>
    </submittedName>
</protein>
<dbReference type="Proteomes" id="UP001054889">
    <property type="component" value="Unassembled WGS sequence"/>
</dbReference>